<dbReference type="InterPro" id="IPR043993">
    <property type="entry name" value="T4SS_pilin"/>
</dbReference>
<sequence>MRKRTFIYPAFLAGVASVLPFVAFAQSTIDSLLTRVRTTATFIIGLLFIVATLVFLWGIVQFIASAGDEAKRKTSKGLMTWGIIGLAVMAAAWGITQVLVDYFLVPAEGPFFRRYPTPRL</sequence>
<accession>A0A1G2K3N9</accession>
<evidence type="ECO:0000256" key="1">
    <source>
        <dbReference type="SAM" id="Phobius"/>
    </source>
</evidence>
<keyword evidence="1" id="KW-0472">Membrane</keyword>
<dbReference type="Proteomes" id="UP000177392">
    <property type="component" value="Unassembled WGS sequence"/>
</dbReference>
<name>A0A1G2K3N9_9BACT</name>
<feature type="transmembrane region" description="Helical" evidence="1">
    <location>
        <begin position="41"/>
        <end position="66"/>
    </location>
</feature>
<protein>
    <submittedName>
        <fullName evidence="2">Uncharacterized protein</fullName>
    </submittedName>
</protein>
<keyword evidence="1" id="KW-0812">Transmembrane</keyword>
<evidence type="ECO:0000313" key="3">
    <source>
        <dbReference type="Proteomes" id="UP000177392"/>
    </source>
</evidence>
<dbReference type="Pfam" id="PF18895">
    <property type="entry name" value="T4SS_pilin"/>
    <property type="match status" value="1"/>
</dbReference>
<feature type="transmembrane region" description="Helical" evidence="1">
    <location>
        <begin position="78"/>
        <end position="100"/>
    </location>
</feature>
<organism evidence="2 3">
    <name type="scientific">Candidatus Sungbacteria bacterium GWC2_49_10</name>
    <dbReference type="NCBI Taxonomy" id="1802263"/>
    <lineage>
        <taxon>Bacteria</taxon>
        <taxon>Candidatus Sungiibacteriota</taxon>
    </lineage>
</organism>
<proteinExistence type="predicted"/>
<gene>
    <name evidence="2" type="ORF">A2131_02535</name>
</gene>
<reference evidence="2 3" key="1">
    <citation type="journal article" date="2016" name="Nat. Commun.">
        <title>Thousands of microbial genomes shed light on interconnected biogeochemical processes in an aquifer system.</title>
        <authorList>
            <person name="Anantharaman K."/>
            <person name="Brown C.T."/>
            <person name="Hug L.A."/>
            <person name="Sharon I."/>
            <person name="Castelle C.J."/>
            <person name="Probst A.J."/>
            <person name="Thomas B.C."/>
            <person name="Singh A."/>
            <person name="Wilkins M.J."/>
            <person name="Karaoz U."/>
            <person name="Brodie E.L."/>
            <person name="Williams K.H."/>
            <person name="Hubbard S.S."/>
            <person name="Banfield J.F."/>
        </authorList>
    </citation>
    <scope>NUCLEOTIDE SEQUENCE [LARGE SCALE GENOMIC DNA]</scope>
</reference>
<evidence type="ECO:0000313" key="2">
    <source>
        <dbReference type="EMBL" id="OGZ94027.1"/>
    </source>
</evidence>
<comment type="caution">
    <text evidence="2">The sequence shown here is derived from an EMBL/GenBank/DDBJ whole genome shotgun (WGS) entry which is preliminary data.</text>
</comment>
<keyword evidence="1" id="KW-1133">Transmembrane helix</keyword>
<dbReference type="EMBL" id="MHQB01000023">
    <property type="protein sequence ID" value="OGZ94027.1"/>
    <property type="molecule type" value="Genomic_DNA"/>
</dbReference>
<dbReference type="AlphaFoldDB" id="A0A1G2K3N9"/>